<dbReference type="RefSeq" id="WP_176759700.1">
    <property type="nucleotide sequence ID" value="NZ_FNFK01000076.1"/>
</dbReference>
<keyword evidence="2" id="KW-0812">Transmembrane</keyword>
<dbReference type="InterPro" id="IPR003675">
    <property type="entry name" value="Rce1/LyrA-like_dom"/>
</dbReference>
<evidence type="ECO:0000256" key="1">
    <source>
        <dbReference type="ARBA" id="ARBA00009067"/>
    </source>
</evidence>
<feature type="transmembrane region" description="Helical" evidence="2">
    <location>
        <begin position="73"/>
        <end position="95"/>
    </location>
</feature>
<proteinExistence type="inferred from homology"/>
<feature type="transmembrane region" description="Helical" evidence="2">
    <location>
        <begin position="170"/>
        <end position="186"/>
    </location>
</feature>
<name>A0A1G9FCJ7_9LACT</name>
<organism evidence="4 5">
    <name type="scientific">Alkalibacterium thalassium</name>
    <dbReference type="NCBI Taxonomy" id="426701"/>
    <lineage>
        <taxon>Bacteria</taxon>
        <taxon>Bacillati</taxon>
        <taxon>Bacillota</taxon>
        <taxon>Bacilli</taxon>
        <taxon>Lactobacillales</taxon>
        <taxon>Carnobacteriaceae</taxon>
        <taxon>Alkalibacterium</taxon>
    </lineage>
</organism>
<dbReference type="InterPro" id="IPR052710">
    <property type="entry name" value="CAAX_protease"/>
</dbReference>
<comment type="similarity">
    <text evidence="1">Belongs to the UPF0177 family.</text>
</comment>
<dbReference type="STRING" id="426701.SAMN04488098_10765"/>
<feature type="domain" description="CAAX prenyl protease 2/Lysostaphin resistance protein A-like" evidence="3">
    <location>
        <begin position="115"/>
        <end position="203"/>
    </location>
</feature>
<accession>A0A1G9FCJ7</accession>
<reference evidence="5" key="1">
    <citation type="submission" date="2016-10" db="EMBL/GenBank/DDBJ databases">
        <authorList>
            <person name="Varghese N."/>
            <person name="Submissions S."/>
        </authorList>
    </citation>
    <scope>NUCLEOTIDE SEQUENCE [LARGE SCALE GENOMIC DNA]</scope>
    <source>
        <strain evidence="5">DSM 19181</strain>
    </source>
</reference>
<evidence type="ECO:0000313" key="5">
    <source>
        <dbReference type="Proteomes" id="UP000199433"/>
    </source>
</evidence>
<dbReference type="GO" id="GO:0080120">
    <property type="term" value="P:CAAX-box protein maturation"/>
    <property type="evidence" value="ECO:0007669"/>
    <property type="project" value="UniProtKB-ARBA"/>
</dbReference>
<keyword evidence="4" id="KW-0378">Hydrolase</keyword>
<feature type="transmembrane region" description="Helical" evidence="2">
    <location>
        <begin position="146"/>
        <end position="164"/>
    </location>
</feature>
<keyword evidence="5" id="KW-1185">Reference proteome</keyword>
<evidence type="ECO:0000313" key="4">
    <source>
        <dbReference type="EMBL" id="SDK86121.1"/>
    </source>
</evidence>
<dbReference type="GO" id="GO:0006508">
    <property type="term" value="P:proteolysis"/>
    <property type="evidence" value="ECO:0007669"/>
    <property type="project" value="UniProtKB-KW"/>
</dbReference>
<evidence type="ECO:0000259" key="3">
    <source>
        <dbReference type="Pfam" id="PF02517"/>
    </source>
</evidence>
<keyword evidence="2" id="KW-1133">Transmembrane helix</keyword>
<dbReference type="AlphaFoldDB" id="A0A1G9FCJ7"/>
<dbReference type="Pfam" id="PF02517">
    <property type="entry name" value="Rce1-like"/>
    <property type="match status" value="1"/>
</dbReference>
<dbReference type="GO" id="GO:0004175">
    <property type="term" value="F:endopeptidase activity"/>
    <property type="evidence" value="ECO:0007669"/>
    <property type="project" value="UniProtKB-ARBA"/>
</dbReference>
<evidence type="ECO:0000256" key="2">
    <source>
        <dbReference type="SAM" id="Phobius"/>
    </source>
</evidence>
<feature type="transmembrane region" description="Helical" evidence="2">
    <location>
        <begin position="18"/>
        <end position="41"/>
    </location>
</feature>
<sequence length="212" mass="24336">MKFTTGYPLRKVKISDQILIWLASSFLFSSFTSIILSMIVISKKKIPILNRKRLSKNEYVLIPGLDKSDWRFLAWYIPISFVLLRLGNIVIIYLFGEGQLANQEVIDSMFQDTPLWMMFFTLVIAAPLLEELFFRGVLFFRKEHNEVSWLTLVLTSILFGLIHMPTNIHSAYSYIGAGALFGYAAKRTKAVEAAILYHFLENLLAFIILNIG</sequence>
<feature type="transmembrane region" description="Helical" evidence="2">
    <location>
        <begin position="115"/>
        <end position="134"/>
    </location>
</feature>
<keyword evidence="4" id="KW-0645">Protease</keyword>
<dbReference type="Proteomes" id="UP000199433">
    <property type="component" value="Unassembled WGS sequence"/>
</dbReference>
<dbReference type="PANTHER" id="PTHR36435">
    <property type="entry name" value="SLR1288 PROTEIN"/>
    <property type="match status" value="1"/>
</dbReference>
<keyword evidence="2" id="KW-0472">Membrane</keyword>
<dbReference type="EMBL" id="FNFK01000076">
    <property type="protein sequence ID" value="SDK86121.1"/>
    <property type="molecule type" value="Genomic_DNA"/>
</dbReference>
<dbReference type="PANTHER" id="PTHR36435:SF1">
    <property type="entry name" value="CAAX AMINO TERMINAL PROTEASE FAMILY PROTEIN"/>
    <property type="match status" value="1"/>
</dbReference>
<gene>
    <name evidence="4" type="ORF">SAMN04488098_10765</name>
</gene>
<protein>
    <submittedName>
        <fullName evidence="4">Membrane protease YdiL, CAAX protease family</fullName>
    </submittedName>
</protein>